<accession>K1YP43</accession>
<dbReference type="EMBL" id="AMFJ01028776">
    <property type="protein sequence ID" value="EKD44680.1"/>
    <property type="molecule type" value="Genomic_DNA"/>
</dbReference>
<dbReference type="AlphaFoldDB" id="K1YP43"/>
<comment type="caution">
    <text evidence="1">The sequence shown here is derived from an EMBL/GenBank/DDBJ whole genome shotgun (WGS) entry which is preliminary data.</text>
</comment>
<proteinExistence type="predicted"/>
<gene>
    <name evidence="1" type="ORF">ACD_71C00045G0001</name>
</gene>
<reference evidence="1" key="1">
    <citation type="journal article" date="2012" name="Science">
        <title>Fermentation, hydrogen, and sulfur metabolism in multiple uncultivated bacterial phyla.</title>
        <authorList>
            <person name="Wrighton K.C."/>
            <person name="Thomas B.C."/>
            <person name="Sharon I."/>
            <person name="Miller C.S."/>
            <person name="Castelle C.J."/>
            <person name="VerBerkmoes N.C."/>
            <person name="Wilkins M.J."/>
            <person name="Hettich R.L."/>
            <person name="Lipton M.S."/>
            <person name="Williams K.H."/>
            <person name="Long P.E."/>
            <person name="Banfield J.F."/>
        </authorList>
    </citation>
    <scope>NUCLEOTIDE SEQUENCE [LARGE SCALE GENOMIC DNA]</scope>
</reference>
<feature type="non-terminal residue" evidence="1">
    <location>
        <position position="1"/>
    </location>
</feature>
<name>K1YP43_9BACT</name>
<sequence length="114" mass="13617">NPRPDVSKIIPASKLPDDITKIPDDILNWAVECEVTGKPFRIIKQELEFYRKHNLPIPRRHPDQRHLDRMALRNPRKLFERKCDKCEIEIMTTYAPERKEIIYCQECYNKEVIG</sequence>
<protein>
    <submittedName>
        <fullName evidence="1">Uncharacterized protein</fullName>
    </submittedName>
</protein>
<organism evidence="1">
    <name type="scientific">uncultured bacterium</name>
    <name type="common">gcode 4</name>
    <dbReference type="NCBI Taxonomy" id="1234023"/>
    <lineage>
        <taxon>Bacteria</taxon>
        <taxon>environmental samples</taxon>
    </lineage>
</organism>
<evidence type="ECO:0000313" key="1">
    <source>
        <dbReference type="EMBL" id="EKD44680.1"/>
    </source>
</evidence>